<dbReference type="Proteomes" id="UP001318040">
    <property type="component" value="Unplaced"/>
</dbReference>
<dbReference type="AlphaFoldDB" id="A0AAJ7WJR6"/>
<accession>A0AAJ7WJR6</accession>
<dbReference type="KEGG" id="pmrn:116937036"/>
<keyword evidence="2" id="KW-1185">Reference proteome</keyword>
<keyword evidence="1" id="KW-0472">Membrane</keyword>
<evidence type="ECO:0000313" key="3">
    <source>
        <dbReference type="RefSeq" id="XP_032800047.1"/>
    </source>
</evidence>
<dbReference type="RefSeq" id="XP_032800047.1">
    <property type="nucleotide sequence ID" value="XM_032944156.1"/>
</dbReference>
<keyword evidence="1" id="KW-0812">Transmembrane</keyword>
<sequence length="137" mass="14603">MAPVTFYAVTAAPNVWSLPLPLPALLAAIVGAYVLLLVLALLLRYCWTERGGSPCDPDGCCSPSSSSSSCTDCCLSCAQSCDCRVPTVAGCLDSCCPRPNLCESRLYRCCPCSQCVCGWHEPDCNNFSCLCCSLRLN</sequence>
<protein>
    <submittedName>
        <fullName evidence="3">Uncharaterized LOC112694756 homolog isoform X1</fullName>
    </submittedName>
</protein>
<evidence type="ECO:0000256" key="1">
    <source>
        <dbReference type="SAM" id="Phobius"/>
    </source>
</evidence>
<proteinExistence type="predicted"/>
<reference evidence="3" key="1">
    <citation type="submission" date="2025-08" db="UniProtKB">
        <authorList>
            <consortium name="RefSeq"/>
        </authorList>
    </citation>
    <scope>IDENTIFICATION</scope>
    <source>
        <tissue evidence="3">Sperm</tissue>
    </source>
</reference>
<keyword evidence="1" id="KW-1133">Transmembrane helix</keyword>
<gene>
    <name evidence="3" type="primary">LOC116937036</name>
</gene>
<organism evidence="2 3">
    <name type="scientific">Petromyzon marinus</name>
    <name type="common">Sea lamprey</name>
    <dbReference type="NCBI Taxonomy" id="7757"/>
    <lineage>
        <taxon>Eukaryota</taxon>
        <taxon>Metazoa</taxon>
        <taxon>Chordata</taxon>
        <taxon>Craniata</taxon>
        <taxon>Vertebrata</taxon>
        <taxon>Cyclostomata</taxon>
        <taxon>Hyperoartia</taxon>
        <taxon>Petromyzontiformes</taxon>
        <taxon>Petromyzontidae</taxon>
        <taxon>Petromyzon</taxon>
    </lineage>
</organism>
<name>A0AAJ7WJR6_PETMA</name>
<feature type="transmembrane region" description="Helical" evidence="1">
    <location>
        <begin position="20"/>
        <end position="43"/>
    </location>
</feature>
<evidence type="ECO:0000313" key="2">
    <source>
        <dbReference type="Proteomes" id="UP001318040"/>
    </source>
</evidence>